<dbReference type="CDD" id="cd17470">
    <property type="entry name" value="T3SS_Flik_C"/>
    <property type="match status" value="1"/>
</dbReference>
<evidence type="ECO:0000259" key="2">
    <source>
        <dbReference type="Pfam" id="PF02120"/>
    </source>
</evidence>
<feature type="region of interest" description="Disordered" evidence="1">
    <location>
        <begin position="1"/>
        <end position="73"/>
    </location>
</feature>
<dbReference type="Pfam" id="PF02120">
    <property type="entry name" value="Flg_hook"/>
    <property type="match status" value="1"/>
</dbReference>
<dbReference type="InterPro" id="IPR052563">
    <property type="entry name" value="FliK"/>
</dbReference>
<dbReference type="PANTHER" id="PTHR37533">
    <property type="entry name" value="FLAGELLAR HOOK-LENGTH CONTROL PROTEIN"/>
    <property type="match status" value="1"/>
</dbReference>
<gene>
    <name evidence="3" type="ORF">EV675_5355</name>
</gene>
<name>A0A4V2F2M8_9BURK</name>
<feature type="compositionally biased region" description="Low complexity" evidence="1">
    <location>
        <begin position="157"/>
        <end position="170"/>
    </location>
</feature>
<protein>
    <submittedName>
        <fullName evidence="3">Flagellar hook-length control protein FliK</fullName>
    </submittedName>
</protein>
<evidence type="ECO:0000256" key="1">
    <source>
        <dbReference type="SAM" id="MobiDB-lite"/>
    </source>
</evidence>
<dbReference type="Proteomes" id="UP000292445">
    <property type="component" value="Unassembled WGS sequence"/>
</dbReference>
<feature type="region of interest" description="Disordered" evidence="1">
    <location>
        <begin position="157"/>
        <end position="177"/>
    </location>
</feature>
<sequence length="386" mass="37862">MTALPVSFAQPPAAPPPAPAGSGDGAPADLPFEDMLAAASQVPEPARTDTPAQTEAADTDTPSGQDDAAPTIAPDLPWLSQWAGYLAPPAMAPVVAALAPEGAADAINAVSAGDAPAPAAVPASATQADPAALPSAVAEQDAVALATNPAAGVTARPAAAAPAAGTAPEAAGRRVDRTASVPRAQPLASSQPAAVEPAASKASDPVAVLQASATVPVNTPPSHHTPAPSVRGELPTVPGAPVQLHTGALQDRIDTALRWMAAGPLQTAQLRVDPEALGPITIHLRLDGDAASVVFGSNHESTRQALENSLAGLKDVLAANGLSLGQASVGSEQQSGFLAARQFAGREAPANRAPAAGGDATSLAASPAAPAVRGTSTGNGMVDLYA</sequence>
<keyword evidence="3" id="KW-0969">Cilium</keyword>
<dbReference type="InterPro" id="IPR021136">
    <property type="entry name" value="Flagellar_hook_control-like_C"/>
</dbReference>
<dbReference type="OrthoDB" id="8679885at2"/>
<dbReference type="AlphaFoldDB" id="A0A4V2F2M8"/>
<evidence type="ECO:0000313" key="4">
    <source>
        <dbReference type="Proteomes" id="UP000292445"/>
    </source>
</evidence>
<organism evidence="3 4">
    <name type="scientific">Pigmentiphaga kullae</name>
    <dbReference type="NCBI Taxonomy" id="151784"/>
    <lineage>
        <taxon>Bacteria</taxon>
        <taxon>Pseudomonadati</taxon>
        <taxon>Pseudomonadota</taxon>
        <taxon>Betaproteobacteria</taxon>
        <taxon>Burkholderiales</taxon>
        <taxon>Alcaligenaceae</taxon>
        <taxon>Pigmentiphaga</taxon>
    </lineage>
</organism>
<feature type="domain" description="Flagellar hook-length control protein-like C-terminal" evidence="2">
    <location>
        <begin position="257"/>
        <end position="335"/>
    </location>
</feature>
<feature type="region of interest" description="Disordered" evidence="1">
    <location>
        <begin position="182"/>
        <end position="201"/>
    </location>
</feature>
<dbReference type="RefSeq" id="WP_130361612.1">
    <property type="nucleotide sequence ID" value="NZ_SGXC01000003.1"/>
</dbReference>
<evidence type="ECO:0000313" key="3">
    <source>
        <dbReference type="EMBL" id="RZS78698.1"/>
    </source>
</evidence>
<keyword evidence="4" id="KW-1185">Reference proteome</keyword>
<reference evidence="3 4" key="1">
    <citation type="submission" date="2019-02" db="EMBL/GenBank/DDBJ databases">
        <title>Genomic Encyclopedia of Type Strains, Phase IV (KMG-IV): sequencing the most valuable type-strain genomes for metagenomic binning, comparative biology and taxonomic classification.</title>
        <authorList>
            <person name="Goeker M."/>
        </authorList>
    </citation>
    <scope>NUCLEOTIDE SEQUENCE [LARGE SCALE GENOMIC DNA]</scope>
    <source>
        <strain evidence="3 4">K24</strain>
    </source>
</reference>
<dbReference type="PANTHER" id="PTHR37533:SF2">
    <property type="entry name" value="FLAGELLAR HOOK-LENGTH CONTROL PROTEIN"/>
    <property type="match status" value="1"/>
</dbReference>
<dbReference type="EMBL" id="SGXC01000003">
    <property type="protein sequence ID" value="RZS78698.1"/>
    <property type="molecule type" value="Genomic_DNA"/>
</dbReference>
<dbReference type="Gene3D" id="3.30.750.140">
    <property type="match status" value="1"/>
</dbReference>
<keyword evidence="3" id="KW-0282">Flagellum</keyword>
<dbReference type="InterPro" id="IPR038610">
    <property type="entry name" value="FliK-like_C_sf"/>
</dbReference>
<accession>A0A4V2F2M8</accession>
<keyword evidence="3" id="KW-0966">Cell projection</keyword>
<proteinExistence type="predicted"/>
<comment type="caution">
    <text evidence="3">The sequence shown here is derived from an EMBL/GenBank/DDBJ whole genome shotgun (WGS) entry which is preliminary data.</text>
</comment>